<feature type="signal peptide" evidence="1">
    <location>
        <begin position="1"/>
        <end position="24"/>
    </location>
</feature>
<dbReference type="AlphaFoldDB" id="A0A9D4FHS0"/>
<evidence type="ECO:0000313" key="2">
    <source>
        <dbReference type="EMBL" id="KAH3796740.1"/>
    </source>
</evidence>
<name>A0A9D4FHS0_DREPO</name>
<gene>
    <name evidence="2" type="ORF">DPMN_150310</name>
</gene>
<keyword evidence="3" id="KW-1185">Reference proteome</keyword>
<accession>A0A9D4FHS0</accession>
<reference evidence="2" key="2">
    <citation type="submission" date="2020-11" db="EMBL/GenBank/DDBJ databases">
        <authorList>
            <person name="McCartney M.A."/>
            <person name="Auch B."/>
            <person name="Kono T."/>
            <person name="Mallez S."/>
            <person name="Becker A."/>
            <person name="Gohl D.M."/>
            <person name="Silverstein K.A.T."/>
            <person name="Koren S."/>
            <person name="Bechman K.B."/>
            <person name="Herman A."/>
            <person name="Abrahante J.E."/>
            <person name="Garbe J."/>
        </authorList>
    </citation>
    <scope>NUCLEOTIDE SEQUENCE</scope>
    <source>
        <strain evidence="2">Duluth1</strain>
        <tissue evidence="2">Whole animal</tissue>
    </source>
</reference>
<dbReference type="Proteomes" id="UP000828390">
    <property type="component" value="Unassembled WGS sequence"/>
</dbReference>
<evidence type="ECO:0000313" key="3">
    <source>
        <dbReference type="Proteomes" id="UP000828390"/>
    </source>
</evidence>
<keyword evidence="1" id="KW-0732">Signal</keyword>
<organism evidence="2 3">
    <name type="scientific">Dreissena polymorpha</name>
    <name type="common">Zebra mussel</name>
    <name type="synonym">Mytilus polymorpha</name>
    <dbReference type="NCBI Taxonomy" id="45954"/>
    <lineage>
        <taxon>Eukaryota</taxon>
        <taxon>Metazoa</taxon>
        <taxon>Spiralia</taxon>
        <taxon>Lophotrochozoa</taxon>
        <taxon>Mollusca</taxon>
        <taxon>Bivalvia</taxon>
        <taxon>Autobranchia</taxon>
        <taxon>Heteroconchia</taxon>
        <taxon>Euheterodonta</taxon>
        <taxon>Imparidentia</taxon>
        <taxon>Neoheterodontei</taxon>
        <taxon>Myida</taxon>
        <taxon>Dreissenoidea</taxon>
        <taxon>Dreissenidae</taxon>
        <taxon>Dreissena</taxon>
    </lineage>
</organism>
<comment type="caution">
    <text evidence="2">The sequence shown here is derived from an EMBL/GenBank/DDBJ whole genome shotgun (WGS) entry which is preliminary data.</text>
</comment>
<feature type="chain" id="PRO_5038910079" evidence="1">
    <location>
        <begin position="25"/>
        <end position="58"/>
    </location>
</feature>
<proteinExistence type="predicted"/>
<reference evidence="2" key="1">
    <citation type="journal article" date="2019" name="bioRxiv">
        <title>The Genome of the Zebra Mussel, Dreissena polymorpha: A Resource for Invasive Species Research.</title>
        <authorList>
            <person name="McCartney M.A."/>
            <person name="Auch B."/>
            <person name="Kono T."/>
            <person name="Mallez S."/>
            <person name="Zhang Y."/>
            <person name="Obille A."/>
            <person name="Becker A."/>
            <person name="Abrahante J.E."/>
            <person name="Garbe J."/>
            <person name="Badalamenti J.P."/>
            <person name="Herman A."/>
            <person name="Mangelson H."/>
            <person name="Liachko I."/>
            <person name="Sullivan S."/>
            <person name="Sone E.D."/>
            <person name="Koren S."/>
            <person name="Silverstein K.A.T."/>
            <person name="Beckman K.B."/>
            <person name="Gohl D.M."/>
        </authorList>
    </citation>
    <scope>NUCLEOTIDE SEQUENCE</scope>
    <source>
        <strain evidence="2">Duluth1</strain>
        <tissue evidence="2">Whole animal</tissue>
    </source>
</reference>
<protein>
    <submittedName>
        <fullName evidence="2">Uncharacterized protein</fullName>
    </submittedName>
</protein>
<sequence length="58" mass="6176">MHRSGVVLASLGHAMLQFWMVCAGAACWPKLFGALTNKISLNPLSFASPKPSLPTIHA</sequence>
<evidence type="ECO:0000256" key="1">
    <source>
        <dbReference type="SAM" id="SignalP"/>
    </source>
</evidence>
<dbReference type="PROSITE" id="PS51257">
    <property type="entry name" value="PROKAR_LIPOPROTEIN"/>
    <property type="match status" value="1"/>
</dbReference>
<dbReference type="EMBL" id="JAIWYP010000007">
    <property type="protein sequence ID" value="KAH3796740.1"/>
    <property type="molecule type" value="Genomic_DNA"/>
</dbReference>